<dbReference type="OrthoDB" id="9791898at2"/>
<accession>A0A2T1FME6</accession>
<keyword evidence="3" id="KW-1185">Reference proteome</keyword>
<dbReference type="AlphaFoldDB" id="A0A2T1FME6"/>
<proteinExistence type="predicted"/>
<gene>
    <name evidence="2" type="ORF">C7B77_24905</name>
</gene>
<dbReference type="EMBL" id="PVWO01000485">
    <property type="protein sequence ID" value="PSB46153.1"/>
    <property type="molecule type" value="Genomic_DNA"/>
</dbReference>
<evidence type="ECO:0000259" key="1">
    <source>
        <dbReference type="Pfam" id="PF18475"/>
    </source>
</evidence>
<evidence type="ECO:0000313" key="3">
    <source>
        <dbReference type="Proteomes" id="UP000238937"/>
    </source>
</evidence>
<protein>
    <recommendedName>
        <fullName evidence="1">PIN-like domain-containing protein</fullName>
    </recommendedName>
</protein>
<dbReference type="Proteomes" id="UP000238937">
    <property type="component" value="Unassembled WGS sequence"/>
</dbReference>
<dbReference type="InterPro" id="IPR041494">
    <property type="entry name" value="PIN7"/>
</dbReference>
<comment type="caution">
    <text evidence="2">The sequence shown here is derived from an EMBL/GenBank/DDBJ whole genome shotgun (WGS) entry which is preliminary data.</text>
</comment>
<organism evidence="2 3">
    <name type="scientific">Chamaesiphon polymorphus CCALA 037</name>
    <dbReference type="NCBI Taxonomy" id="2107692"/>
    <lineage>
        <taxon>Bacteria</taxon>
        <taxon>Bacillati</taxon>
        <taxon>Cyanobacteriota</taxon>
        <taxon>Cyanophyceae</taxon>
        <taxon>Gomontiellales</taxon>
        <taxon>Chamaesiphonaceae</taxon>
        <taxon>Chamaesiphon</taxon>
    </lineage>
</organism>
<sequence>MTSIEKATPSTILFIDYENVTQVRLSSLQRPNLKIFIFVGCTQAKIPFDLVREAHQLGAAVEWIGVEETGPNALDFHIAFYLGQVSLQSPTSSYVILSRDRGFDPLIQHLGKLGISCRRIDSLELLSGRADLTHSQDFLSDIAVAKLSAVIPKSRPKKRATLYTYLRSILSKYQPSEPEVKQLLDTWFATGKIVESKEKINYKF</sequence>
<dbReference type="Pfam" id="PF18475">
    <property type="entry name" value="PIN7"/>
    <property type="match status" value="1"/>
</dbReference>
<reference evidence="2 3" key="1">
    <citation type="submission" date="2018-03" db="EMBL/GenBank/DDBJ databases">
        <title>The ancient ancestry and fast evolution of plastids.</title>
        <authorList>
            <person name="Moore K.R."/>
            <person name="Magnabosco C."/>
            <person name="Momper L."/>
            <person name="Gold D.A."/>
            <person name="Bosak T."/>
            <person name="Fournier G.P."/>
        </authorList>
    </citation>
    <scope>NUCLEOTIDE SEQUENCE [LARGE SCALE GENOMIC DNA]</scope>
    <source>
        <strain evidence="2 3">CCALA 037</strain>
    </source>
</reference>
<dbReference type="RefSeq" id="WP_106311275.1">
    <property type="nucleotide sequence ID" value="NZ_PVWO01000485.1"/>
</dbReference>
<name>A0A2T1FME6_9CYAN</name>
<feature type="domain" description="PIN-like" evidence="1">
    <location>
        <begin position="14"/>
        <end position="114"/>
    </location>
</feature>
<evidence type="ECO:0000313" key="2">
    <source>
        <dbReference type="EMBL" id="PSB46153.1"/>
    </source>
</evidence>